<sequence>MDVPANDSMGLTVIPSELPGVCGQLTVHYTNLVDVIKNTANAALSTTAMGSDLVSGNARVAFGNHVVNFTSQAGDGATHLFNGAQALIPVSQDYADTDGSGGAVVTLPGESCRAHE</sequence>
<dbReference type="EMBL" id="RFFH01000014">
    <property type="protein sequence ID" value="RMI29514.1"/>
    <property type="molecule type" value="Genomic_DNA"/>
</dbReference>
<proteinExistence type="predicted"/>
<name>A0A3M2KWU8_9NOCA</name>
<evidence type="ECO:0000313" key="1">
    <source>
        <dbReference type="EMBL" id="RMI29514.1"/>
    </source>
</evidence>
<dbReference type="Proteomes" id="UP000279275">
    <property type="component" value="Unassembled WGS sequence"/>
</dbReference>
<dbReference type="AlphaFoldDB" id="A0A3M2KWU8"/>
<keyword evidence="2" id="KW-1185">Reference proteome</keyword>
<gene>
    <name evidence="1" type="ORF">EBN03_25940</name>
</gene>
<evidence type="ECO:0000313" key="2">
    <source>
        <dbReference type="Proteomes" id="UP000279275"/>
    </source>
</evidence>
<protein>
    <submittedName>
        <fullName evidence="1">PE domain-containing protein</fullName>
    </submittedName>
</protein>
<accession>A0A3M2KWU8</accession>
<comment type="caution">
    <text evidence="1">The sequence shown here is derived from an EMBL/GenBank/DDBJ whole genome shotgun (WGS) entry which is preliminary data.</text>
</comment>
<organism evidence="1 2">
    <name type="scientific">Nocardia stercoris</name>
    <dbReference type="NCBI Taxonomy" id="2483361"/>
    <lineage>
        <taxon>Bacteria</taxon>
        <taxon>Bacillati</taxon>
        <taxon>Actinomycetota</taxon>
        <taxon>Actinomycetes</taxon>
        <taxon>Mycobacteriales</taxon>
        <taxon>Nocardiaceae</taxon>
        <taxon>Nocardia</taxon>
    </lineage>
</organism>
<reference evidence="1 2" key="1">
    <citation type="submission" date="2018-10" db="EMBL/GenBank/DDBJ databases">
        <title>Isolation from cow dung.</title>
        <authorList>
            <person name="Ling L."/>
        </authorList>
    </citation>
    <scope>NUCLEOTIDE SEQUENCE [LARGE SCALE GENOMIC DNA]</scope>
    <source>
        <strain evidence="1 2">NEAU-LL90</strain>
    </source>
</reference>